<dbReference type="EMBL" id="CAJHJT010000012">
    <property type="protein sequence ID" value="CAD6999597.1"/>
    <property type="molecule type" value="Genomic_DNA"/>
</dbReference>
<evidence type="ECO:0000313" key="1">
    <source>
        <dbReference type="EMBL" id="CAD6999597.1"/>
    </source>
</evidence>
<comment type="caution">
    <text evidence="1">The sequence shown here is derived from an EMBL/GenBank/DDBJ whole genome shotgun (WGS) entry which is preliminary data.</text>
</comment>
<dbReference type="AlphaFoldDB" id="A0A811UP87"/>
<feature type="non-terminal residue" evidence="1">
    <location>
        <position position="1"/>
    </location>
</feature>
<protein>
    <submittedName>
        <fullName evidence="1">(Mediterranean fruit fly) hypothetical protein</fullName>
    </submittedName>
</protein>
<name>A0A811UP87_CERCA</name>
<proteinExistence type="predicted"/>
<reference evidence="1" key="1">
    <citation type="submission" date="2020-11" db="EMBL/GenBank/DDBJ databases">
        <authorList>
            <person name="Whitehead M."/>
        </authorList>
    </citation>
    <scope>NUCLEOTIDE SEQUENCE</scope>
    <source>
        <strain evidence="1">EGII</strain>
    </source>
</reference>
<sequence length="50" mass="5599">ISTSSEQTGPTSRPTDRRTVDYTSIIIANAICYLLMRCYSPHSNSKTQFS</sequence>
<organism evidence="1 2">
    <name type="scientific">Ceratitis capitata</name>
    <name type="common">Mediterranean fruit fly</name>
    <name type="synonym">Tephritis capitata</name>
    <dbReference type="NCBI Taxonomy" id="7213"/>
    <lineage>
        <taxon>Eukaryota</taxon>
        <taxon>Metazoa</taxon>
        <taxon>Ecdysozoa</taxon>
        <taxon>Arthropoda</taxon>
        <taxon>Hexapoda</taxon>
        <taxon>Insecta</taxon>
        <taxon>Pterygota</taxon>
        <taxon>Neoptera</taxon>
        <taxon>Endopterygota</taxon>
        <taxon>Diptera</taxon>
        <taxon>Brachycera</taxon>
        <taxon>Muscomorpha</taxon>
        <taxon>Tephritoidea</taxon>
        <taxon>Tephritidae</taxon>
        <taxon>Ceratitis</taxon>
        <taxon>Ceratitis</taxon>
    </lineage>
</organism>
<evidence type="ECO:0000313" key="2">
    <source>
        <dbReference type="Proteomes" id="UP000606786"/>
    </source>
</evidence>
<keyword evidence="2" id="KW-1185">Reference proteome</keyword>
<gene>
    <name evidence="1" type="ORF">CCAP1982_LOCUS8119</name>
</gene>
<accession>A0A811UP87</accession>
<dbReference type="Proteomes" id="UP000606786">
    <property type="component" value="Unassembled WGS sequence"/>
</dbReference>